<dbReference type="RefSeq" id="WP_379014782.1">
    <property type="nucleotide sequence ID" value="NZ_JBHSDC010000027.1"/>
</dbReference>
<keyword evidence="1" id="KW-0812">Transmembrane</keyword>
<reference evidence="3" key="1">
    <citation type="journal article" date="2019" name="Int. J. Syst. Evol. Microbiol.">
        <title>The Global Catalogue of Microorganisms (GCM) 10K type strain sequencing project: providing services to taxonomists for standard genome sequencing and annotation.</title>
        <authorList>
            <consortium name="The Broad Institute Genomics Platform"/>
            <consortium name="The Broad Institute Genome Sequencing Center for Infectious Disease"/>
            <person name="Wu L."/>
            <person name="Ma J."/>
        </authorList>
    </citation>
    <scope>NUCLEOTIDE SEQUENCE [LARGE SCALE GENOMIC DNA]</scope>
    <source>
        <strain evidence="3">CECT 8010</strain>
    </source>
</reference>
<evidence type="ECO:0008006" key="4">
    <source>
        <dbReference type="Google" id="ProtNLM"/>
    </source>
</evidence>
<proteinExistence type="predicted"/>
<keyword evidence="1" id="KW-0472">Membrane</keyword>
<dbReference type="Proteomes" id="UP001595906">
    <property type="component" value="Unassembled WGS sequence"/>
</dbReference>
<comment type="caution">
    <text evidence="2">The sequence shown here is derived from an EMBL/GenBank/DDBJ whole genome shotgun (WGS) entry which is preliminary data.</text>
</comment>
<keyword evidence="1" id="KW-1133">Transmembrane helix</keyword>
<evidence type="ECO:0000313" key="2">
    <source>
        <dbReference type="EMBL" id="MFC4232790.1"/>
    </source>
</evidence>
<feature type="transmembrane region" description="Helical" evidence="1">
    <location>
        <begin position="91"/>
        <end position="113"/>
    </location>
</feature>
<evidence type="ECO:0000256" key="1">
    <source>
        <dbReference type="SAM" id="Phobius"/>
    </source>
</evidence>
<protein>
    <recommendedName>
        <fullName evidence="4">DUF3592 domain-containing protein</fullName>
    </recommendedName>
</protein>
<keyword evidence="3" id="KW-1185">Reference proteome</keyword>
<evidence type="ECO:0000313" key="3">
    <source>
        <dbReference type="Proteomes" id="UP001595906"/>
    </source>
</evidence>
<gene>
    <name evidence="2" type="ORF">ACFOW1_12890</name>
</gene>
<sequence length="146" mass="16748">MYKFISILYFVIFSLYVWFSRQPDYFDGEFAPATIVVVKDSASQKLVTKANFTVGTMAYQVDADYLFRNYQAGDKVAVIYELSNPKKAAVYAIWGYWLTLGELVASIVMWFVLFQVAVGITKNPTPEALLEQLEYVPEKKTKYDMS</sequence>
<organism evidence="2 3">
    <name type="scientific">Parasediminibacterium paludis</name>
    <dbReference type="NCBI Taxonomy" id="908966"/>
    <lineage>
        <taxon>Bacteria</taxon>
        <taxon>Pseudomonadati</taxon>
        <taxon>Bacteroidota</taxon>
        <taxon>Chitinophagia</taxon>
        <taxon>Chitinophagales</taxon>
        <taxon>Chitinophagaceae</taxon>
        <taxon>Parasediminibacterium</taxon>
    </lineage>
</organism>
<name>A0ABV8PZY3_9BACT</name>
<dbReference type="EMBL" id="JBHSDC010000027">
    <property type="protein sequence ID" value="MFC4232790.1"/>
    <property type="molecule type" value="Genomic_DNA"/>
</dbReference>
<accession>A0ABV8PZY3</accession>